<keyword evidence="2" id="KW-1185">Reference proteome</keyword>
<dbReference type="Ensembl" id="ENSGMOT00000061579.1">
    <property type="protein sequence ID" value="ENSGMOP00000063978.1"/>
    <property type="gene ID" value="ENSGMOG00000035320.1"/>
</dbReference>
<reference evidence="1" key="2">
    <citation type="submission" date="2025-09" db="UniProtKB">
        <authorList>
            <consortium name="Ensembl"/>
        </authorList>
    </citation>
    <scope>IDENTIFICATION</scope>
</reference>
<reference evidence="1" key="1">
    <citation type="submission" date="2025-08" db="UniProtKB">
        <authorList>
            <consortium name="Ensembl"/>
        </authorList>
    </citation>
    <scope>IDENTIFICATION</scope>
</reference>
<sequence length="198" mass="21678">MMGSTTSEEGELSQNRGKMFSVQTLIVAALLAELGLVVESSFGEGARSYSFDLSNASDLNRLYNSPVHRAVRMRRPLGSMSFQLGPLSHSGVKVTLRDGSTWLVHKGDGFGISSQTVVVDARHMSTSWQVRCPKSVYLFRGVSMGGRAQGRTCPPINDGLGLFELMNKTCHTHCISLETTAVDLHGLCVFFIFPKNKY</sequence>
<proteinExistence type="predicted"/>
<evidence type="ECO:0000313" key="1">
    <source>
        <dbReference type="Ensembl" id="ENSGMOP00000063978.1"/>
    </source>
</evidence>
<dbReference type="GeneTree" id="ENSGT00690000103873"/>
<evidence type="ECO:0000313" key="2">
    <source>
        <dbReference type="Proteomes" id="UP000694546"/>
    </source>
</evidence>
<organism evidence="1 2">
    <name type="scientific">Gadus morhua</name>
    <name type="common">Atlantic cod</name>
    <dbReference type="NCBI Taxonomy" id="8049"/>
    <lineage>
        <taxon>Eukaryota</taxon>
        <taxon>Metazoa</taxon>
        <taxon>Chordata</taxon>
        <taxon>Craniata</taxon>
        <taxon>Vertebrata</taxon>
        <taxon>Euteleostomi</taxon>
        <taxon>Actinopterygii</taxon>
        <taxon>Neopterygii</taxon>
        <taxon>Teleostei</taxon>
        <taxon>Neoteleostei</taxon>
        <taxon>Acanthomorphata</taxon>
        <taxon>Zeiogadaria</taxon>
        <taxon>Gadariae</taxon>
        <taxon>Gadiformes</taxon>
        <taxon>Gadoidei</taxon>
        <taxon>Gadidae</taxon>
        <taxon>Gadus</taxon>
    </lineage>
</organism>
<dbReference type="Proteomes" id="UP000694546">
    <property type="component" value="Chromosome 6"/>
</dbReference>
<dbReference type="AlphaFoldDB" id="A0A8C5CS26"/>
<accession>A0A8C5CS26</accession>
<gene>
    <name evidence="1" type="primary">LOC115545538</name>
</gene>
<protein>
    <submittedName>
        <fullName evidence="1">Uncharacterized LOC115545538</fullName>
    </submittedName>
</protein>
<name>A0A8C5CS26_GADMO</name>